<sequence length="129" mass="14891">MVLRGQQIAHLVKILEQVNQAYCLKLNNPSRQRLNQRAKARRGKASRGEEPKPQSPCVLFVDLDCVGCDKKIQRSILKIKDGKPGRLYAASFVRLEANIWARTPIFFYIHSWLVEGPRELVFRYSLLII</sequence>
<protein>
    <submittedName>
        <fullName evidence="2">Heavy metal-associated isoprenylated plant protein 9-like isoform X1</fullName>
    </submittedName>
</protein>
<proteinExistence type="predicted"/>
<evidence type="ECO:0000313" key="2">
    <source>
        <dbReference type="EMBL" id="KAF7821252.1"/>
    </source>
</evidence>
<name>A0A834THG6_9FABA</name>
<comment type="caution">
    <text evidence="2">The sequence shown here is derived from an EMBL/GenBank/DDBJ whole genome shotgun (WGS) entry which is preliminary data.</text>
</comment>
<reference evidence="2" key="1">
    <citation type="submission" date="2020-09" db="EMBL/GenBank/DDBJ databases">
        <title>Genome-Enabled Discovery of Anthraquinone Biosynthesis in Senna tora.</title>
        <authorList>
            <person name="Kang S.-H."/>
            <person name="Pandey R.P."/>
            <person name="Lee C.-M."/>
            <person name="Sim J.-S."/>
            <person name="Jeong J.-T."/>
            <person name="Choi B.-S."/>
            <person name="Jung M."/>
            <person name="Ginzburg D."/>
            <person name="Zhao K."/>
            <person name="Won S.Y."/>
            <person name="Oh T.-J."/>
            <person name="Yu Y."/>
            <person name="Kim N.-H."/>
            <person name="Lee O.R."/>
            <person name="Lee T.-H."/>
            <person name="Bashyal P."/>
            <person name="Kim T.-S."/>
            <person name="Lee W.-H."/>
            <person name="Kawkins C."/>
            <person name="Kim C.-K."/>
            <person name="Kim J.S."/>
            <person name="Ahn B.O."/>
            <person name="Rhee S.Y."/>
            <person name="Sohng J.K."/>
        </authorList>
    </citation>
    <scope>NUCLEOTIDE SEQUENCE</scope>
    <source>
        <tissue evidence="2">Leaf</tissue>
    </source>
</reference>
<dbReference type="AlphaFoldDB" id="A0A834THG6"/>
<gene>
    <name evidence="2" type="ORF">G2W53_026707</name>
</gene>
<evidence type="ECO:0000313" key="3">
    <source>
        <dbReference type="Proteomes" id="UP000634136"/>
    </source>
</evidence>
<dbReference type="Proteomes" id="UP000634136">
    <property type="component" value="Unassembled WGS sequence"/>
</dbReference>
<organism evidence="2 3">
    <name type="scientific">Senna tora</name>
    <dbReference type="NCBI Taxonomy" id="362788"/>
    <lineage>
        <taxon>Eukaryota</taxon>
        <taxon>Viridiplantae</taxon>
        <taxon>Streptophyta</taxon>
        <taxon>Embryophyta</taxon>
        <taxon>Tracheophyta</taxon>
        <taxon>Spermatophyta</taxon>
        <taxon>Magnoliopsida</taxon>
        <taxon>eudicotyledons</taxon>
        <taxon>Gunneridae</taxon>
        <taxon>Pentapetalae</taxon>
        <taxon>rosids</taxon>
        <taxon>fabids</taxon>
        <taxon>Fabales</taxon>
        <taxon>Fabaceae</taxon>
        <taxon>Caesalpinioideae</taxon>
        <taxon>Cassia clade</taxon>
        <taxon>Senna</taxon>
    </lineage>
</organism>
<accession>A0A834THG6</accession>
<evidence type="ECO:0000256" key="1">
    <source>
        <dbReference type="SAM" id="MobiDB-lite"/>
    </source>
</evidence>
<dbReference type="EMBL" id="JAAIUW010000008">
    <property type="protein sequence ID" value="KAF7821252.1"/>
    <property type="molecule type" value="Genomic_DNA"/>
</dbReference>
<keyword evidence="3" id="KW-1185">Reference proteome</keyword>
<feature type="compositionally biased region" description="Basic residues" evidence="1">
    <location>
        <begin position="34"/>
        <end position="45"/>
    </location>
</feature>
<feature type="region of interest" description="Disordered" evidence="1">
    <location>
        <begin position="33"/>
        <end position="54"/>
    </location>
</feature>